<dbReference type="FunFam" id="3.30.710.10:FF:000001">
    <property type="entry name" value="Kelch-like family member 20"/>
    <property type="match status" value="1"/>
</dbReference>
<dbReference type="SUPFAM" id="SSF54695">
    <property type="entry name" value="POZ domain"/>
    <property type="match status" value="1"/>
</dbReference>
<protein>
    <submittedName>
        <fullName evidence="4">Kelch-like protein 5</fullName>
    </submittedName>
</protein>
<sequence length="579" mass="64516">MEEEGEAIMFTCSDHVTKTFKKMNGFRKSSLLCDIVLVVKEKTIKAHRLVLAAFSDYFSAMFTSELSETGQAVVNLPDLDPQAVEALVQYAYTSHIEIRVDNVENLLSVSCILQIDEVKDACSEFMKHQLHPSNCLGIRAFAEGHGCNELYKIADAFTKERFVDVVKNQEFVLLNSECIAQLLSSEDLNVTSESQIFEALCDWTEHDERSRKRFMPKLLALVRLPLLAPEFLVDKVEMSPLFRDMSPCRELIIEAMKYQLLPKRRFQLQNPRATPRKATVGKLYVIGGMDSSKGAIQIEHYDPRKNQWSLVAPMVTRRLQFDVAMVGGDLYVVGGRDGLKTLNTVECYNPRTKQWSPVQSMNTHRHGLGVAMLGGPLYAVGGHDGWSYLSTVERFDPETKQWNFVASMTTARSTVGVAVLNGRLYAVGGRDGLACLNSMECVVLKQAPYYSSLVWRECVCSPVGVGVAVLDNFLYAMGGHDAPASQDCSRQFDSVERYNPNTDQWTMVAPMINCRDAVGATCLGDRLYAVGGYDGSKYLSAVESYDPEKNKWEEVASLNYSRAAACVVSVPINPAEKGL</sequence>
<dbReference type="PANTHER" id="PTHR24412">
    <property type="entry name" value="KELCH PROTEIN"/>
    <property type="match status" value="1"/>
</dbReference>
<dbReference type="PROSITE" id="PS50097">
    <property type="entry name" value="BTB"/>
    <property type="match status" value="1"/>
</dbReference>
<dbReference type="InterPro" id="IPR011705">
    <property type="entry name" value="BACK"/>
</dbReference>
<gene>
    <name evidence="4" type="ORF">P5673_028359</name>
</gene>
<dbReference type="InterPro" id="IPR017096">
    <property type="entry name" value="BTB-kelch_protein"/>
</dbReference>
<evidence type="ECO:0000256" key="1">
    <source>
        <dbReference type="ARBA" id="ARBA00022441"/>
    </source>
</evidence>
<keyword evidence="2" id="KW-0677">Repeat</keyword>
<dbReference type="PIRSF" id="PIRSF037037">
    <property type="entry name" value="Kelch-like_protein_gigaxonin"/>
    <property type="match status" value="1"/>
</dbReference>
<dbReference type="PRINTS" id="PR00501">
    <property type="entry name" value="KELCHREPEAT"/>
</dbReference>
<dbReference type="Pfam" id="PF00651">
    <property type="entry name" value="BTB"/>
    <property type="match status" value="1"/>
</dbReference>
<feature type="domain" description="BTB" evidence="3">
    <location>
        <begin position="33"/>
        <end position="100"/>
    </location>
</feature>
<dbReference type="SMART" id="SM00225">
    <property type="entry name" value="BTB"/>
    <property type="match status" value="1"/>
</dbReference>
<dbReference type="SMART" id="SM00612">
    <property type="entry name" value="Kelch"/>
    <property type="match status" value="6"/>
</dbReference>
<evidence type="ECO:0000313" key="5">
    <source>
        <dbReference type="Proteomes" id="UP001249851"/>
    </source>
</evidence>
<dbReference type="Pfam" id="PF01344">
    <property type="entry name" value="Kelch_1"/>
    <property type="match status" value="6"/>
</dbReference>
<keyword evidence="1" id="KW-0880">Kelch repeat</keyword>
<dbReference type="SUPFAM" id="SSF117281">
    <property type="entry name" value="Kelch motif"/>
    <property type="match status" value="2"/>
</dbReference>
<organism evidence="4 5">
    <name type="scientific">Acropora cervicornis</name>
    <name type="common">Staghorn coral</name>
    <dbReference type="NCBI Taxonomy" id="6130"/>
    <lineage>
        <taxon>Eukaryota</taxon>
        <taxon>Metazoa</taxon>
        <taxon>Cnidaria</taxon>
        <taxon>Anthozoa</taxon>
        <taxon>Hexacorallia</taxon>
        <taxon>Scleractinia</taxon>
        <taxon>Astrocoeniina</taxon>
        <taxon>Acroporidae</taxon>
        <taxon>Acropora</taxon>
    </lineage>
</organism>
<name>A0AAD9PXE7_ACRCE</name>
<dbReference type="Gene3D" id="3.30.710.10">
    <property type="entry name" value="Potassium Channel Kv1.1, Chain A"/>
    <property type="match status" value="1"/>
</dbReference>
<dbReference type="Gene3D" id="2.120.10.80">
    <property type="entry name" value="Kelch-type beta propeller"/>
    <property type="match status" value="2"/>
</dbReference>
<evidence type="ECO:0000256" key="2">
    <source>
        <dbReference type="ARBA" id="ARBA00022737"/>
    </source>
</evidence>
<dbReference type="SMART" id="SM00875">
    <property type="entry name" value="BACK"/>
    <property type="match status" value="1"/>
</dbReference>
<evidence type="ECO:0000259" key="3">
    <source>
        <dbReference type="PROSITE" id="PS50097"/>
    </source>
</evidence>
<dbReference type="FunFam" id="1.25.40.420:FF:000001">
    <property type="entry name" value="Kelch-like family member 12"/>
    <property type="match status" value="1"/>
</dbReference>
<accession>A0AAD9PXE7</accession>
<reference evidence="4" key="2">
    <citation type="journal article" date="2023" name="Science">
        <title>Genomic signatures of disease resistance in endangered staghorn corals.</title>
        <authorList>
            <person name="Vollmer S.V."/>
            <person name="Selwyn J.D."/>
            <person name="Despard B.A."/>
            <person name="Roesel C.L."/>
        </authorList>
    </citation>
    <scope>NUCLEOTIDE SEQUENCE</scope>
    <source>
        <strain evidence="4">K2</strain>
    </source>
</reference>
<dbReference type="PANTHER" id="PTHR24412:SF450">
    <property type="entry name" value="KELCH-LIKE PROTEIN DIABLO"/>
    <property type="match status" value="1"/>
</dbReference>
<dbReference type="AlphaFoldDB" id="A0AAD9PXE7"/>
<comment type="caution">
    <text evidence="4">The sequence shown here is derived from an EMBL/GenBank/DDBJ whole genome shotgun (WGS) entry which is preliminary data.</text>
</comment>
<dbReference type="InterPro" id="IPR011333">
    <property type="entry name" value="SKP1/BTB/POZ_sf"/>
</dbReference>
<dbReference type="EMBL" id="JARQWQ010000105">
    <property type="protein sequence ID" value="KAK2550844.1"/>
    <property type="molecule type" value="Genomic_DNA"/>
</dbReference>
<dbReference type="InterPro" id="IPR006652">
    <property type="entry name" value="Kelch_1"/>
</dbReference>
<keyword evidence="5" id="KW-1185">Reference proteome</keyword>
<dbReference type="Proteomes" id="UP001249851">
    <property type="component" value="Unassembled WGS sequence"/>
</dbReference>
<dbReference type="Pfam" id="PF07707">
    <property type="entry name" value="BACK"/>
    <property type="match status" value="1"/>
</dbReference>
<dbReference type="Gene3D" id="1.25.40.420">
    <property type="match status" value="1"/>
</dbReference>
<reference evidence="4" key="1">
    <citation type="journal article" date="2023" name="G3 (Bethesda)">
        <title>Whole genome assembly and annotation of the endangered Caribbean coral Acropora cervicornis.</title>
        <authorList>
            <person name="Selwyn J.D."/>
            <person name="Vollmer S.V."/>
        </authorList>
    </citation>
    <scope>NUCLEOTIDE SEQUENCE</scope>
    <source>
        <strain evidence="4">K2</strain>
    </source>
</reference>
<evidence type="ECO:0000313" key="4">
    <source>
        <dbReference type="EMBL" id="KAK2550844.1"/>
    </source>
</evidence>
<proteinExistence type="predicted"/>
<dbReference type="InterPro" id="IPR015915">
    <property type="entry name" value="Kelch-typ_b-propeller"/>
</dbReference>
<dbReference type="InterPro" id="IPR000210">
    <property type="entry name" value="BTB/POZ_dom"/>
</dbReference>